<dbReference type="InterPro" id="IPR010402">
    <property type="entry name" value="CCT_domain"/>
</dbReference>
<feature type="region of interest" description="Disordered" evidence="4">
    <location>
        <begin position="194"/>
        <end position="225"/>
    </location>
</feature>
<organism evidence="6 7">
    <name type="scientific">Spirodela intermedia</name>
    <name type="common">Intermediate duckweed</name>
    <dbReference type="NCBI Taxonomy" id="51605"/>
    <lineage>
        <taxon>Eukaryota</taxon>
        <taxon>Viridiplantae</taxon>
        <taxon>Streptophyta</taxon>
        <taxon>Embryophyta</taxon>
        <taxon>Tracheophyta</taxon>
        <taxon>Spermatophyta</taxon>
        <taxon>Magnoliopsida</taxon>
        <taxon>Liliopsida</taxon>
        <taxon>Araceae</taxon>
        <taxon>Lemnoideae</taxon>
        <taxon>Spirodela</taxon>
    </lineage>
</organism>
<dbReference type="PANTHER" id="PTHR31319:SF98">
    <property type="entry name" value="TRANSCRIPTION FACTOR GHD7"/>
    <property type="match status" value="1"/>
</dbReference>
<keyword evidence="2 3" id="KW-0539">Nucleus</keyword>
<evidence type="ECO:0000259" key="5">
    <source>
        <dbReference type="PROSITE" id="PS51017"/>
    </source>
</evidence>
<dbReference type="PROSITE" id="PS51017">
    <property type="entry name" value="CCT"/>
    <property type="match status" value="1"/>
</dbReference>
<sequence>MSWLERGGMCHGGGFLYPQLNPDVNHAVAGFPDDGGADGFLRFAGPEDGGVGWLLNGAKAGELSAHERMPPLVAPAVKSLDWLSSSCSPRLPARGGSWSMESLPETTSMSLPADVPMAGPATSLGTAMACSGASFAGNSPTSSFAVAEKATSSGKCEGSTSEREARVMRYREKRKRRRFEKQIRYASRKAYADTRPRIRGRFAKTPEDKQPPLPPPQNVTGWFLS</sequence>
<comment type="subcellular location">
    <subcellularLocation>
        <location evidence="1 3">Nucleus</location>
    </subcellularLocation>
</comment>
<dbReference type="GO" id="GO:0009909">
    <property type="term" value="P:regulation of flower development"/>
    <property type="evidence" value="ECO:0007669"/>
    <property type="project" value="InterPro"/>
</dbReference>
<dbReference type="GO" id="GO:0005634">
    <property type="term" value="C:nucleus"/>
    <property type="evidence" value="ECO:0007669"/>
    <property type="project" value="UniProtKB-SubCell"/>
</dbReference>
<keyword evidence="7" id="KW-1185">Reference proteome</keyword>
<evidence type="ECO:0000256" key="4">
    <source>
        <dbReference type="SAM" id="MobiDB-lite"/>
    </source>
</evidence>
<evidence type="ECO:0000313" key="6">
    <source>
        <dbReference type="EMBL" id="CAA7391625.1"/>
    </source>
</evidence>
<evidence type="ECO:0000256" key="2">
    <source>
        <dbReference type="ARBA" id="ARBA00023242"/>
    </source>
</evidence>
<protein>
    <recommendedName>
        <fullName evidence="5">CCT domain-containing protein</fullName>
    </recommendedName>
</protein>
<proteinExistence type="predicted"/>
<dbReference type="Pfam" id="PF06203">
    <property type="entry name" value="CCT"/>
    <property type="match status" value="1"/>
</dbReference>
<name>A0A7I8K4U1_SPIIN</name>
<feature type="domain" description="CCT" evidence="5">
    <location>
        <begin position="163"/>
        <end position="205"/>
    </location>
</feature>
<evidence type="ECO:0000256" key="1">
    <source>
        <dbReference type="ARBA" id="ARBA00004123"/>
    </source>
</evidence>
<accession>A0A7I8K4U1</accession>
<dbReference type="Proteomes" id="UP000663760">
    <property type="component" value="Chromosome 2"/>
</dbReference>
<dbReference type="PANTHER" id="PTHR31319">
    <property type="entry name" value="ZINC FINGER PROTEIN CONSTANS-LIKE 4"/>
    <property type="match status" value="1"/>
</dbReference>
<dbReference type="AlphaFoldDB" id="A0A7I8K4U1"/>
<dbReference type="InterPro" id="IPR045281">
    <property type="entry name" value="CONSTANS-like"/>
</dbReference>
<dbReference type="GO" id="GO:0003700">
    <property type="term" value="F:DNA-binding transcription factor activity"/>
    <property type="evidence" value="ECO:0007669"/>
    <property type="project" value="TreeGrafter"/>
</dbReference>
<dbReference type="OrthoDB" id="153872at2759"/>
<dbReference type="EMBL" id="LR746265">
    <property type="protein sequence ID" value="CAA7391625.1"/>
    <property type="molecule type" value="Genomic_DNA"/>
</dbReference>
<gene>
    <name evidence="6" type="ORF">SI8410_02002896</name>
</gene>
<evidence type="ECO:0000256" key="3">
    <source>
        <dbReference type="PROSITE-ProRule" id="PRU00357"/>
    </source>
</evidence>
<evidence type="ECO:0000313" key="7">
    <source>
        <dbReference type="Proteomes" id="UP000663760"/>
    </source>
</evidence>
<reference evidence="6" key="1">
    <citation type="submission" date="2020-02" db="EMBL/GenBank/DDBJ databases">
        <authorList>
            <person name="Scholz U."/>
            <person name="Mascher M."/>
            <person name="Fiebig A."/>
        </authorList>
    </citation>
    <scope>NUCLEOTIDE SEQUENCE</scope>
</reference>